<dbReference type="Pfam" id="PF02885">
    <property type="entry name" value="Glycos_trans_3N"/>
    <property type="match status" value="1"/>
</dbReference>
<sequence>MTDFEFDAPTVIRIKRDGGRLSDAAIDWVIDAYTEGRVAPEQMSALLMAIVLQGMDRGETARWTSAMLASGPRLDFSDLRAGGAPLVTVDKHSTGGVGTRSRCRWCLSSSPVGALSRRRRVVGSATPAAPWTNWNPSVD</sequence>
<reference evidence="4 5" key="1">
    <citation type="submission" date="2014-01" db="EMBL/GenBank/DDBJ databases">
        <authorList>
            <person name="Dobos K."/>
            <person name="Lenaerts A."/>
            <person name="Ordway D."/>
            <person name="DeGroote M.A."/>
            <person name="Parker T."/>
            <person name="Sizemore C."/>
            <person name="Tallon L.J."/>
            <person name="Sadzewicz L.K."/>
            <person name="Sengamalay N."/>
            <person name="Fraser C.M."/>
            <person name="Hine E."/>
            <person name="Shefchek K.A."/>
            <person name="Das S.P."/>
            <person name="Tettelin H."/>
        </authorList>
    </citation>
    <scope>NUCLEOTIDE SEQUENCE [LARGE SCALE GENOMIC DNA]</scope>
    <source>
        <strain evidence="4 5">Harvey</strain>
    </source>
</reference>
<evidence type="ECO:0000256" key="2">
    <source>
        <dbReference type="ARBA" id="ARBA00022679"/>
    </source>
</evidence>
<dbReference type="InterPro" id="IPR017459">
    <property type="entry name" value="Glycosyl_Trfase_fam3_N_dom"/>
</dbReference>
<protein>
    <submittedName>
        <fullName evidence="4">Glycosyl transferase family, helical bundle domain protein</fullName>
    </submittedName>
</protein>
<accession>A0ABP3AMZ8</accession>
<keyword evidence="1" id="KW-0328">Glycosyltransferase</keyword>
<dbReference type="EMBL" id="JAOL01000091">
    <property type="protein sequence ID" value="EUA91306.1"/>
    <property type="molecule type" value="Genomic_DNA"/>
</dbReference>
<name>A0ABP3AMZ8_MYCUL</name>
<evidence type="ECO:0000259" key="3">
    <source>
        <dbReference type="Pfam" id="PF02885"/>
    </source>
</evidence>
<dbReference type="GO" id="GO:0016740">
    <property type="term" value="F:transferase activity"/>
    <property type="evidence" value="ECO:0007669"/>
    <property type="project" value="UniProtKB-KW"/>
</dbReference>
<dbReference type="Proteomes" id="UP000020681">
    <property type="component" value="Unassembled WGS sequence"/>
</dbReference>
<dbReference type="PANTHER" id="PTHR10515:SF0">
    <property type="entry name" value="THYMIDINE PHOSPHORYLASE"/>
    <property type="match status" value="1"/>
</dbReference>
<proteinExistence type="predicted"/>
<dbReference type="InterPro" id="IPR036320">
    <property type="entry name" value="Glycosyl_Trfase_fam3_N_dom_sf"/>
</dbReference>
<gene>
    <name evidence="4" type="ORF">I551_2221</name>
</gene>
<dbReference type="InterPro" id="IPR000053">
    <property type="entry name" value="Thymidine/pyrmidine_PPase"/>
</dbReference>
<evidence type="ECO:0000313" key="4">
    <source>
        <dbReference type="EMBL" id="EUA91306.1"/>
    </source>
</evidence>
<evidence type="ECO:0000256" key="1">
    <source>
        <dbReference type="ARBA" id="ARBA00022676"/>
    </source>
</evidence>
<dbReference type="PANTHER" id="PTHR10515">
    <property type="entry name" value="THYMIDINE PHOSPHORYLASE"/>
    <property type="match status" value="1"/>
</dbReference>
<comment type="caution">
    <text evidence="4">The sequence shown here is derived from an EMBL/GenBank/DDBJ whole genome shotgun (WGS) entry which is preliminary data.</text>
</comment>
<evidence type="ECO:0000313" key="5">
    <source>
        <dbReference type="Proteomes" id="UP000020681"/>
    </source>
</evidence>
<dbReference type="Gene3D" id="1.20.970.10">
    <property type="entry name" value="Transferase, Pyrimidine Nucleoside Phosphorylase, Chain C"/>
    <property type="match status" value="1"/>
</dbReference>
<feature type="domain" description="Glycosyl transferase family 3 N-terminal" evidence="3">
    <location>
        <begin position="10"/>
        <end position="71"/>
    </location>
</feature>
<dbReference type="SUPFAM" id="SSF47648">
    <property type="entry name" value="Nucleoside phosphorylase/phosphoribosyltransferase N-terminal domain"/>
    <property type="match status" value="1"/>
</dbReference>
<keyword evidence="2 4" id="KW-0808">Transferase</keyword>
<keyword evidence="5" id="KW-1185">Reference proteome</keyword>
<organism evidence="4 5">
    <name type="scientific">Mycobacterium ulcerans str. Harvey</name>
    <dbReference type="NCBI Taxonomy" id="1299332"/>
    <lineage>
        <taxon>Bacteria</taxon>
        <taxon>Bacillati</taxon>
        <taxon>Actinomycetota</taxon>
        <taxon>Actinomycetes</taxon>
        <taxon>Mycobacteriales</taxon>
        <taxon>Mycobacteriaceae</taxon>
        <taxon>Mycobacterium</taxon>
        <taxon>Mycobacterium ulcerans group</taxon>
    </lineage>
</organism>